<dbReference type="Pfam" id="PF03619">
    <property type="entry name" value="Solute_trans_a"/>
    <property type="match status" value="1"/>
</dbReference>
<evidence type="ECO:0000313" key="6">
    <source>
        <dbReference type="Proteomes" id="UP000887575"/>
    </source>
</evidence>
<dbReference type="GO" id="GO:0016020">
    <property type="term" value="C:membrane"/>
    <property type="evidence" value="ECO:0007669"/>
    <property type="project" value="UniProtKB-SubCell"/>
</dbReference>
<protein>
    <submittedName>
        <fullName evidence="7">Uncharacterized protein</fullName>
    </submittedName>
</protein>
<keyword evidence="6" id="KW-1185">Reference proteome</keyword>
<reference evidence="7" key="1">
    <citation type="submission" date="2024-02" db="UniProtKB">
        <authorList>
            <consortium name="WormBaseParasite"/>
        </authorList>
    </citation>
    <scope>IDENTIFICATION</scope>
</reference>
<keyword evidence="3 5" id="KW-1133">Transmembrane helix</keyword>
<dbReference type="PANTHER" id="PTHR23423">
    <property type="entry name" value="ORGANIC SOLUTE TRANSPORTER-RELATED"/>
    <property type="match status" value="1"/>
</dbReference>
<comment type="subcellular location">
    <subcellularLocation>
        <location evidence="1">Membrane</location>
        <topology evidence="1">Multi-pass membrane protein</topology>
    </subcellularLocation>
</comment>
<feature type="transmembrane region" description="Helical" evidence="5">
    <location>
        <begin position="48"/>
        <end position="73"/>
    </location>
</feature>
<name>A0AAF3J4D4_9BILA</name>
<evidence type="ECO:0000256" key="1">
    <source>
        <dbReference type="ARBA" id="ARBA00004141"/>
    </source>
</evidence>
<dbReference type="InterPro" id="IPR005178">
    <property type="entry name" value="Ostalpha/TMEM184C"/>
</dbReference>
<sequence>MSIFHLYYVLKYISNGHIQTDLYYLVFMYPVTSLCGTIGMYLPRAAPFLYSVALVYYMLCLFVVISLLFNIFGTREQMADYLKERNIPISFQVTPLCCLKCLPKLPPTQRNLRRCEWMVFQTPLVRCVLEVANVAVFLELNSRKHSWFVMSNLVGLISMCVAFYGCYVLVPLASLRLQAFRFGVLFRMVDISQCLYTIQKFCLDLAANLEWIEGDQLMGATAKAQFWTSFMLTWEMLVLSLISTHLMRPEKSALFDR</sequence>
<feature type="transmembrane region" description="Helical" evidence="5">
    <location>
        <begin position="21"/>
        <end position="42"/>
    </location>
</feature>
<evidence type="ECO:0000256" key="5">
    <source>
        <dbReference type="SAM" id="Phobius"/>
    </source>
</evidence>
<feature type="transmembrane region" description="Helical" evidence="5">
    <location>
        <begin position="147"/>
        <end position="170"/>
    </location>
</feature>
<proteinExistence type="predicted"/>
<evidence type="ECO:0000256" key="2">
    <source>
        <dbReference type="ARBA" id="ARBA00022692"/>
    </source>
</evidence>
<keyword evidence="4 5" id="KW-0472">Membrane</keyword>
<dbReference type="AlphaFoldDB" id="A0AAF3J4D4"/>
<accession>A0AAF3J4D4</accession>
<dbReference type="WBParaSite" id="MBELARI_LOCUS15443">
    <property type="protein sequence ID" value="MBELARI_LOCUS15443"/>
    <property type="gene ID" value="MBELARI_LOCUS15443"/>
</dbReference>
<dbReference type="SMART" id="SM01417">
    <property type="entry name" value="Solute_trans_a"/>
    <property type="match status" value="1"/>
</dbReference>
<keyword evidence="2 5" id="KW-0812">Transmembrane</keyword>
<dbReference type="Proteomes" id="UP000887575">
    <property type="component" value="Unassembled WGS sequence"/>
</dbReference>
<evidence type="ECO:0000256" key="3">
    <source>
        <dbReference type="ARBA" id="ARBA00022989"/>
    </source>
</evidence>
<evidence type="ECO:0000256" key="4">
    <source>
        <dbReference type="ARBA" id="ARBA00023136"/>
    </source>
</evidence>
<evidence type="ECO:0000313" key="7">
    <source>
        <dbReference type="WBParaSite" id="MBELARI_LOCUS15443"/>
    </source>
</evidence>
<organism evidence="6 7">
    <name type="scientific">Mesorhabditis belari</name>
    <dbReference type="NCBI Taxonomy" id="2138241"/>
    <lineage>
        <taxon>Eukaryota</taxon>
        <taxon>Metazoa</taxon>
        <taxon>Ecdysozoa</taxon>
        <taxon>Nematoda</taxon>
        <taxon>Chromadorea</taxon>
        <taxon>Rhabditida</taxon>
        <taxon>Rhabditina</taxon>
        <taxon>Rhabditomorpha</taxon>
        <taxon>Rhabditoidea</taxon>
        <taxon>Rhabditidae</taxon>
        <taxon>Mesorhabditinae</taxon>
        <taxon>Mesorhabditis</taxon>
    </lineage>
</organism>